<dbReference type="InterPro" id="IPR013762">
    <property type="entry name" value="Integrase-like_cat_sf"/>
</dbReference>
<dbReference type="GO" id="GO:0071139">
    <property type="term" value="P:resolution of DNA recombination intermediates"/>
    <property type="evidence" value="ECO:0000318"/>
    <property type="project" value="GO_Central"/>
</dbReference>
<dbReference type="Proteomes" id="UP000002524">
    <property type="component" value="Plasmid MP1"/>
</dbReference>
<evidence type="ECO:0000256" key="3">
    <source>
        <dbReference type="ARBA" id="ARBA00023172"/>
    </source>
</evidence>
<protein>
    <submittedName>
        <fullName evidence="7">Integrase/recombinase XerD, putative</fullName>
    </submittedName>
</protein>
<evidence type="ECO:0000256" key="1">
    <source>
        <dbReference type="ARBA" id="ARBA00022908"/>
    </source>
</evidence>
<evidence type="ECO:0000313" key="8">
    <source>
        <dbReference type="Proteomes" id="UP000002524"/>
    </source>
</evidence>
<dbReference type="PROSITE" id="PS51898">
    <property type="entry name" value="TYR_RECOMBINASE"/>
    <property type="match status" value="1"/>
</dbReference>
<dbReference type="SMR" id="Q9RZM1"/>
<dbReference type="Gene3D" id="1.10.443.10">
    <property type="entry name" value="Intergrase catalytic core"/>
    <property type="match status" value="1"/>
</dbReference>
<dbReference type="GeneID" id="69519355"/>
<name>Q9RZM1_DEIRA</name>
<evidence type="ECO:0000256" key="4">
    <source>
        <dbReference type="PROSITE-ProRule" id="PRU01248"/>
    </source>
</evidence>
<dbReference type="GO" id="GO:0009037">
    <property type="term" value="F:tyrosine-based site-specific recombinase activity"/>
    <property type="evidence" value="ECO:0000318"/>
    <property type="project" value="GO_Central"/>
</dbReference>
<dbReference type="EnsemblBacteria" id="AAF12544">
    <property type="protein sequence ID" value="AAF12544"/>
    <property type="gene ID" value="DR_B0104"/>
</dbReference>
<gene>
    <name evidence="7" type="ordered locus">DR_B0104</name>
</gene>
<reference evidence="7 8" key="1">
    <citation type="journal article" date="1999" name="Science">
        <title>Genome sequence of the radioresistant bacterium Deinococcus radiodurans R1.</title>
        <authorList>
            <person name="White O."/>
            <person name="Eisen J.A."/>
            <person name="Heidelberg J.F."/>
            <person name="Hickey E.K."/>
            <person name="Peterson J.D."/>
            <person name="Dodson R.J."/>
            <person name="Haft D.H."/>
            <person name="Gwinn M.L."/>
            <person name="Nelson W.C."/>
            <person name="Richardson D.L."/>
            <person name="Moffat K.S."/>
            <person name="Qin H."/>
            <person name="Jiang L."/>
            <person name="Pamphile W."/>
            <person name="Crosby M."/>
            <person name="Shen M."/>
            <person name="Vamathevan J.J."/>
            <person name="Lam P."/>
            <person name="McDonald L."/>
            <person name="Utterback T."/>
            <person name="Zalewski C."/>
            <person name="Makarova K.S."/>
            <person name="Aravind L."/>
            <person name="Daly M.J."/>
            <person name="Minton K.W."/>
            <person name="Fleischmann R.D."/>
            <person name="Ketchum K.A."/>
            <person name="Nelson K.E."/>
            <person name="Salzberg S."/>
            <person name="Smith H.O."/>
            <person name="Venter J.C."/>
            <person name="Fraser C.M."/>
        </authorList>
    </citation>
    <scope>NUCLEOTIDE SEQUENCE [LARGE SCALE GENOMIC DNA]</scope>
    <source>
        <strain evidence="8">ATCC 13939 / DSM 20539 / JCM 16871 / LMG 4051 / NBRC 15346 / NCIMB 9279 / R1 / VKM B-1422</strain>
    </source>
</reference>
<evidence type="ECO:0000259" key="6">
    <source>
        <dbReference type="PROSITE" id="PS51900"/>
    </source>
</evidence>
<dbReference type="GO" id="GO:0006310">
    <property type="term" value="P:DNA recombination"/>
    <property type="evidence" value="ECO:0000318"/>
    <property type="project" value="GO_Central"/>
</dbReference>
<dbReference type="Pfam" id="PF02899">
    <property type="entry name" value="Phage_int_SAM_1"/>
    <property type="match status" value="1"/>
</dbReference>
<dbReference type="KEGG" id="dra:DR_B0104"/>
<dbReference type="AlphaFoldDB" id="Q9RZM1"/>
<dbReference type="PIR" id="E75629">
    <property type="entry name" value="E75629"/>
</dbReference>
<evidence type="ECO:0000313" key="7">
    <source>
        <dbReference type="EMBL" id="AAF12544.1"/>
    </source>
</evidence>
<dbReference type="OrthoDB" id="9801717at2"/>
<keyword evidence="1" id="KW-0229">DNA integration</keyword>
<feature type="domain" description="Core-binding (CB)" evidence="6">
    <location>
        <begin position="69"/>
        <end position="149"/>
    </location>
</feature>
<dbReference type="GO" id="GO:0048476">
    <property type="term" value="C:Holliday junction resolvase complex"/>
    <property type="evidence" value="ECO:0000318"/>
    <property type="project" value="GO_Central"/>
</dbReference>
<dbReference type="PANTHER" id="PTHR30349">
    <property type="entry name" value="PHAGE INTEGRASE-RELATED"/>
    <property type="match status" value="1"/>
</dbReference>
<evidence type="ECO:0000256" key="2">
    <source>
        <dbReference type="ARBA" id="ARBA00023125"/>
    </source>
</evidence>
<dbReference type="InterPro" id="IPR044068">
    <property type="entry name" value="CB"/>
</dbReference>
<dbReference type="InterPro" id="IPR002104">
    <property type="entry name" value="Integrase_catalytic"/>
</dbReference>
<dbReference type="PATRIC" id="fig|243230.17.peg.103"/>
<dbReference type="InterPro" id="IPR011010">
    <property type="entry name" value="DNA_brk_join_enz"/>
</dbReference>
<dbReference type="Gene3D" id="1.10.150.130">
    <property type="match status" value="1"/>
</dbReference>
<geneLocation type="plasmid" evidence="8">
    <name>megaplasmid MP1</name>
</geneLocation>
<dbReference type="PROSITE" id="PS51900">
    <property type="entry name" value="CB"/>
    <property type="match status" value="1"/>
</dbReference>
<dbReference type="InParanoid" id="Q9RZM1"/>
<dbReference type="GO" id="GO:0003677">
    <property type="term" value="F:DNA binding"/>
    <property type="evidence" value="ECO:0000318"/>
    <property type="project" value="GO_Central"/>
</dbReference>
<dbReference type="CDD" id="cd00397">
    <property type="entry name" value="DNA_BRE_C"/>
    <property type="match status" value="1"/>
</dbReference>
<keyword evidence="2 4" id="KW-0238">DNA-binding</keyword>
<dbReference type="GO" id="GO:0007059">
    <property type="term" value="P:chromosome segregation"/>
    <property type="evidence" value="ECO:0000318"/>
    <property type="project" value="GO_Central"/>
</dbReference>
<keyword evidence="3" id="KW-0233">DNA recombination</keyword>
<dbReference type="PANTHER" id="PTHR30349:SF81">
    <property type="entry name" value="TYROSINE RECOMBINASE XERC"/>
    <property type="match status" value="1"/>
</dbReference>
<dbReference type="HOGENOM" id="CLU_027562_5_0_0"/>
<keyword evidence="7" id="KW-0614">Plasmid</keyword>
<accession>Q9RZM1</accession>
<sequence length="344" mass="38033">MKTLEAVSQPLGHLATPQPAPSTSLELMAYRLDIQARAQAWADMDEPVLRRRATEAARDMDVEALWSLTEANLLLNGLSGAKVSHHTIRAYRKGLDVFLGYAQQVGLQLLRPRPNHGVAYARWLEAQGYNTSTVRVRLAAARKLFAALRWAGATDATPFADVRPAPDPVPRTEKRKPYSETEVEELVRAGDLEEKVILLLGAHAGLRVSEIAGLQRVDVHLDGEHPYLMVTGKHQKRQGVPLSRTLAKALSLWLSATPDLGPRVLSAGSVDYVQGRVKAVCERTGVPYSRRQVHGLRHSAGTRIYSDTSDLLAVRDHLRHADITSSEIYVEYARKTKAPAVKSW</sequence>
<dbReference type="EMBL" id="AE001826">
    <property type="protein sequence ID" value="AAF12544.1"/>
    <property type="molecule type" value="Genomic_DNA"/>
</dbReference>
<dbReference type="InterPro" id="IPR004107">
    <property type="entry name" value="Integrase_SAM-like_N"/>
</dbReference>
<proteinExistence type="predicted"/>
<keyword evidence="8" id="KW-1185">Reference proteome</keyword>
<dbReference type="RefSeq" id="WP_010883962.1">
    <property type="nucleotide sequence ID" value="NC_000958.1"/>
</dbReference>
<dbReference type="InterPro" id="IPR050090">
    <property type="entry name" value="Tyrosine_recombinase_XerCD"/>
</dbReference>
<dbReference type="InterPro" id="IPR010998">
    <property type="entry name" value="Integrase_recombinase_N"/>
</dbReference>
<dbReference type="SUPFAM" id="SSF56349">
    <property type="entry name" value="DNA breaking-rejoining enzymes"/>
    <property type="match status" value="1"/>
</dbReference>
<organism evidence="7 8">
    <name type="scientific">Deinococcus radiodurans (strain ATCC 13939 / DSM 20539 / JCM 16871 / CCUG 27074 / LMG 4051 / NBRC 15346 / NCIMB 9279 / VKM B-1422 / R1)</name>
    <dbReference type="NCBI Taxonomy" id="243230"/>
    <lineage>
        <taxon>Bacteria</taxon>
        <taxon>Thermotogati</taxon>
        <taxon>Deinococcota</taxon>
        <taxon>Deinococci</taxon>
        <taxon>Deinococcales</taxon>
        <taxon>Deinococcaceae</taxon>
        <taxon>Deinococcus</taxon>
    </lineage>
</organism>
<dbReference type="Pfam" id="PF00589">
    <property type="entry name" value="Phage_integrase"/>
    <property type="match status" value="1"/>
</dbReference>
<evidence type="ECO:0000259" key="5">
    <source>
        <dbReference type="PROSITE" id="PS51898"/>
    </source>
</evidence>
<feature type="domain" description="Tyr recombinase" evidence="5">
    <location>
        <begin position="173"/>
        <end position="342"/>
    </location>
</feature>